<dbReference type="EMBL" id="JANRMS010002439">
    <property type="protein sequence ID" value="KAJ3522475.1"/>
    <property type="molecule type" value="Genomic_DNA"/>
</dbReference>
<dbReference type="Proteomes" id="UP001148629">
    <property type="component" value="Unassembled WGS sequence"/>
</dbReference>
<reference evidence="1" key="1">
    <citation type="submission" date="2022-08" db="EMBL/GenBank/DDBJ databases">
        <title>Genome Sequence of Fusarium decemcellulare.</title>
        <authorList>
            <person name="Buettner E."/>
        </authorList>
    </citation>
    <scope>NUCLEOTIDE SEQUENCE</scope>
    <source>
        <strain evidence="1">Babe19</strain>
    </source>
</reference>
<accession>A0ACC1RNU7</accession>
<evidence type="ECO:0000313" key="1">
    <source>
        <dbReference type="EMBL" id="KAJ3522475.1"/>
    </source>
</evidence>
<gene>
    <name evidence="1" type="ORF">NM208_g12842</name>
</gene>
<organism evidence="1 2">
    <name type="scientific">Fusarium decemcellulare</name>
    <dbReference type="NCBI Taxonomy" id="57161"/>
    <lineage>
        <taxon>Eukaryota</taxon>
        <taxon>Fungi</taxon>
        <taxon>Dikarya</taxon>
        <taxon>Ascomycota</taxon>
        <taxon>Pezizomycotina</taxon>
        <taxon>Sordariomycetes</taxon>
        <taxon>Hypocreomycetidae</taxon>
        <taxon>Hypocreales</taxon>
        <taxon>Nectriaceae</taxon>
        <taxon>Fusarium</taxon>
        <taxon>Fusarium decemcellulare species complex</taxon>
    </lineage>
</organism>
<proteinExistence type="predicted"/>
<evidence type="ECO:0000313" key="2">
    <source>
        <dbReference type="Proteomes" id="UP001148629"/>
    </source>
</evidence>
<comment type="caution">
    <text evidence="1">The sequence shown here is derived from an EMBL/GenBank/DDBJ whole genome shotgun (WGS) entry which is preliminary data.</text>
</comment>
<sequence>MLTGHFTPDLGCELVPELGQGPGPGQGQLGWSPATARRAACKWELVYMFTKFSNKSWSGTDLYEREARLRHRVLTYKANPWPKTLPLTCVNAPSSLLHSCPPAPPSPLTCQVTATRTVHRKAPPTALQKFPISTCGEPSSAHPLPPQLRPAFGLLKGTASTTASAAVSFVSDKDFSLCKPSHIINAIPPPAARLDAA</sequence>
<protein>
    <submittedName>
        <fullName evidence="1">Uncharacterized protein</fullName>
    </submittedName>
</protein>
<name>A0ACC1RNU7_9HYPO</name>
<keyword evidence="2" id="KW-1185">Reference proteome</keyword>